<protein>
    <submittedName>
        <fullName evidence="2">Uncharacterized protein</fullName>
    </submittedName>
</protein>
<dbReference type="AlphaFoldDB" id="A0A6A6U3L3"/>
<dbReference type="Proteomes" id="UP000799302">
    <property type="component" value="Unassembled WGS sequence"/>
</dbReference>
<reference evidence="2" key="1">
    <citation type="journal article" date="2020" name="Stud. Mycol.">
        <title>101 Dothideomycetes genomes: a test case for predicting lifestyles and emergence of pathogens.</title>
        <authorList>
            <person name="Haridas S."/>
            <person name="Albert R."/>
            <person name="Binder M."/>
            <person name="Bloem J."/>
            <person name="Labutti K."/>
            <person name="Salamov A."/>
            <person name="Andreopoulos B."/>
            <person name="Baker S."/>
            <person name="Barry K."/>
            <person name="Bills G."/>
            <person name="Bluhm B."/>
            <person name="Cannon C."/>
            <person name="Castanera R."/>
            <person name="Culley D."/>
            <person name="Daum C."/>
            <person name="Ezra D."/>
            <person name="Gonzalez J."/>
            <person name="Henrissat B."/>
            <person name="Kuo A."/>
            <person name="Liang C."/>
            <person name="Lipzen A."/>
            <person name="Lutzoni F."/>
            <person name="Magnuson J."/>
            <person name="Mondo S."/>
            <person name="Nolan M."/>
            <person name="Ohm R."/>
            <person name="Pangilinan J."/>
            <person name="Park H.-J."/>
            <person name="Ramirez L."/>
            <person name="Alfaro M."/>
            <person name="Sun H."/>
            <person name="Tritt A."/>
            <person name="Yoshinaga Y."/>
            <person name="Zwiers L.-H."/>
            <person name="Turgeon B."/>
            <person name="Goodwin S."/>
            <person name="Spatafora J."/>
            <person name="Crous P."/>
            <person name="Grigoriev I."/>
        </authorList>
    </citation>
    <scope>NUCLEOTIDE SEQUENCE</scope>
    <source>
        <strain evidence="2">CBS 115976</strain>
    </source>
</reference>
<keyword evidence="3" id="KW-1185">Reference proteome</keyword>
<evidence type="ECO:0000313" key="3">
    <source>
        <dbReference type="Proteomes" id="UP000799302"/>
    </source>
</evidence>
<organism evidence="2 3">
    <name type="scientific">Microthyrium microscopicum</name>
    <dbReference type="NCBI Taxonomy" id="703497"/>
    <lineage>
        <taxon>Eukaryota</taxon>
        <taxon>Fungi</taxon>
        <taxon>Dikarya</taxon>
        <taxon>Ascomycota</taxon>
        <taxon>Pezizomycotina</taxon>
        <taxon>Dothideomycetes</taxon>
        <taxon>Dothideomycetes incertae sedis</taxon>
        <taxon>Microthyriales</taxon>
        <taxon>Microthyriaceae</taxon>
        <taxon>Microthyrium</taxon>
    </lineage>
</organism>
<feature type="compositionally biased region" description="Basic and acidic residues" evidence="1">
    <location>
        <begin position="68"/>
        <end position="86"/>
    </location>
</feature>
<feature type="compositionally biased region" description="Basic residues" evidence="1">
    <location>
        <begin position="32"/>
        <end position="46"/>
    </location>
</feature>
<evidence type="ECO:0000256" key="1">
    <source>
        <dbReference type="SAM" id="MobiDB-lite"/>
    </source>
</evidence>
<accession>A0A6A6U3L3</accession>
<feature type="compositionally biased region" description="Low complexity" evidence="1">
    <location>
        <begin position="47"/>
        <end position="62"/>
    </location>
</feature>
<evidence type="ECO:0000313" key="2">
    <source>
        <dbReference type="EMBL" id="KAF2666879.1"/>
    </source>
</evidence>
<name>A0A6A6U3L3_9PEZI</name>
<sequence>MSSTDRSGRHNLPLFDVASNDGSAERPERSLSRGRARSRSRSRGRVSLRSASSRGRSLSRSPSPVPSDHGDAAERHVQWDESQARREFDPRLQRSLNSYSEYRLHRDLRPHRYQNLTGKHGDRDWVKTVERILEVSKTHRLADDQLREFYFLMASSRQHAEVVLDLMREDLELRDESLRSGLSLPQRLIFLQAVKIHSVFRVGAIDYAPDYMVSHLIRISAGFGIDALTTDDEADARLFLRSHGYFLDLWSDEMFALFHQIAADPNYADLFETSFWGDRVEPLSSEPSLAVYCTHATSNGRRRVHSNLREGSRRKSAVGIGGSQAGGRKMTILEKAKEILNILRT</sequence>
<dbReference type="EMBL" id="MU004238">
    <property type="protein sequence ID" value="KAF2666879.1"/>
    <property type="molecule type" value="Genomic_DNA"/>
</dbReference>
<gene>
    <name evidence="2" type="ORF">BT63DRAFT_473220</name>
</gene>
<proteinExistence type="predicted"/>
<feature type="region of interest" description="Disordered" evidence="1">
    <location>
        <begin position="1"/>
        <end position="86"/>
    </location>
</feature>